<protein>
    <submittedName>
        <fullName evidence="1">Uncharacterized protein</fullName>
    </submittedName>
</protein>
<evidence type="ECO:0000313" key="1">
    <source>
        <dbReference type="EMBL" id="KAF2731585.1"/>
    </source>
</evidence>
<dbReference type="SUPFAM" id="SSF54909">
    <property type="entry name" value="Dimeric alpha+beta barrel"/>
    <property type="match status" value="1"/>
</dbReference>
<accession>A0A9P4QSD0</accession>
<comment type="caution">
    <text evidence="1">The sequence shown here is derived from an EMBL/GenBank/DDBJ whole genome shotgun (WGS) entry which is preliminary data.</text>
</comment>
<evidence type="ECO:0000313" key="2">
    <source>
        <dbReference type="Proteomes" id="UP000799444"/>
    </source>
</evidence>
<dbReference type="AlphaFoldDB" id="A0A9P4QSD0"/>
<dbReference type="Proteomes" id="UP000799444">
    <property type="component" value="Unassembled WGS sequence"/>
</dbReference>
<sequence length="249" mass="28731">MANPNRTAYSGPPLSGPGIILANSIPRQNFAEDVYNQWYQEVHVPDVLSAKPGGKGVIAAWRFKSQDSTRHRPYLALYSVPNMAFIQSREFRQVNQYSQMLPEGGPSQKSVDFDTRFYQRVQIFEKPEKELVGIGRVLKCTAIQPAPGTEENFNRWYDEEHLEQVSQMSGWRKSTRYELIFKVQSRDDPRPEEAPKYLAIHEFEEGTNVQRMLREEWTERTKEMVESALEIDEGTFDYLWGMGADNAGL</sequence>
<dbReference type="Gene3D" id="3.30.70.100">
    <property type="match status" value="1"/>
</dbReference>
<name>A0A9P4QSD0_9PLEO</name>
<dbReference type="EMBL" id="ML996193">
    <property type="protein sequence ID" value="KAF2731585.1"/>
    <property type="molecule type" value="Genomic_DNA"/>
</dbReference>
<proteinExistence type="predicted"/>
<organism evidence="1 2">
    <name type="scientific">Polyplosphaeria fusca</name>
    <dbReference type="NCBI Taxonomy" id="682080"/>
    <lineage>
        <taxon>Eukaryota</taxon>
        <taxon>Fungi</taxon>
        <taxon>Dikarya</taxon>
        <taxon>Ascomycota</taxon>
        <taxon>Pezizomycotina</taxon>
        <taxon>Dothideomycetes</taxon>
        <taxon>Pleosporomycetidae</taxon>
        <taxon>Pleosporales</taxon>
        <taxon>Tetraplosphaeriaceae</taxon>
        <taxon>Polyplosphaeria</taxon>
    </lineage>
</organism>
<reference evidence="1" key="1">
    <citation type="journal article" date="2020" name="Stud. Mycol.">
        <title>101 Dothideomycetes genomes: a test case for predicting lifestyles and emergence of pathogens.</title>
        <authorList>
            <person name="Haridas S."/>
            <person name="Albert R."/>
            <person name="Binder M."/>
            <person name="Bloem J."/>
            <person name="Labutti K."/>
            <person name="Salamov A."/>
            <person name="Andreopoulos B."/>
            <person name="Baker S."/>
            <person name="Barry K."/>
            <person name="Bills G."/>
            <person name="Bluhm B."/>
            <person name="Cannon C."/>
            <person name="Castanera R."/>
            <person name="Culley D."/>
            <person name="Daum C."/>
            <person name="Ezra D."/>
            <person name="Gonzalez J."/>
            <person name="Henrissat B."/>
            <person name="Kuo A."/>
            <person name="Liang C."/>
            <person name="Lipzen A."/>
            <person name="Lutzoni F."/>
            <person name="Magnuson J."/>
            <person name="Mondo S."/>
            <person name="Nolan M."/>
            <person name="Ohm R."/>
            <person name="Pangilinan J."/>
            <person name="Park H.-J."/>
            <person name="Ramirez L."/>
            <person name="Alfaro M."/>
            <person name="Sun H."/>
            <person name="Tritt A."/>
            <person name="Yoshinaga Y."/>
            <person name="Zwiers L.-H."/>
            <person name="Turgeon B."/>
            <person name="Goodwin S."/>
            <person name="Spatafora J."/>
            <person name="Crous P."/>
            <person name="Grigoriev I."/>
        </authorList>
    </citation>
    <scope>NUCLEOTIDE SEQUENCE</scope>
    <source>
        <strain evidence="1">CBS 125425</strain>
    </source>
</reference>
<keyword evidence="2" id="KW-1185">Reference proteome</keyword>
<dbReference type="OrthoDB" id="2851338at2759"/>
<gene>
    <name evidence="1" type="ORF">EJ04DRAFT_442739</name>
</gene>
<dbReference type="InterPro" id="IPR011008">
    <property type="entry name" value="Dimeric_a/b-barrel"/>
</dbReference>